<keyword evidence="1" id="KW-0732">Signal</keyword>
<dbReference type="EMBL" id="CP046916">
    <property type="protein sequence ID" value="QGZ66086.1"/>
    <property type="molecule type" value="Genomic_DNA"/>
</dbReference>
<evidence type="ECO:0000256" key="1">
    <source>
        <dbReference type="SAM" id="SignalP"/>
    </source>
</evidence>
<evidence type="ECO:0000313" key="2">
    <source>
        <dbReference type="EMBL" id="QGZ66086.1"/>
    </source>
</evidence>
<evidence type="ECO:0008006" key="4">
    <source>
        <dbReference type="Google" id="ProtNLM"/>
    </source>
</evidence>
<dbReference type="PROSITE" id="PS51257">
    <property type="entry name" value="PROKAR_LIPOPROTEIN"/>
    <property type="match status" value="1"/>
</dbReference>
<name>A0A7Z2GQT9_9BURK</name>
<proteinExistence type="predicted"/>
<protein>
    <recommendedName>
        <fullName evidence="4">Lipoprotein</fullName>
    </recommendedName>
</protein>
<evidence type="ECO:0000313" key="3">
    <source>
        <dbReference type="Proteomes" id="UP000433577"/>
    </source>
</evidence>
<dbReference type="Proteomes" id="UP000433577">
    <property type="component" value="Chromosome 4"/>
</dbReference>
<dbReference type="KEGG" id="pacs:FAZ98_30175"/>
<gene>
    <name evidence="2" type="ORF">FAZ98_30175</name>
</gene>
<keyword evidence="3" id="KW-1185">Reference proteome</keyword>
<reference evidence="2 3" key="1">
    <citation type="submission" date="2019-12" db="EMBL/GenBank/DDBJ databases">
        <title>Paraburkholderia acidiphila 7Q-K02 sp. nov and Paraburkholderia acidisoli DHF22 sp. nov., two strains isolated from forest soil.</title>
        <authorList>
            <person name="Gao Z."/>
            <person name="Qiu L."/>
        </authorList>
    </citation>
    <scope>NUCLEOTIDE SEQUENCE [LARGE SCALE GENOMIC DNA]</scope>
    <source>
        <strain evidence="2 3">DHF22</strain>
    </source>
</reference>
<feature type="signal peptide" evidence="1">
    <location>
        <begin position="1"/>
        <end position="19"/>
    </location>
</feature>
<sequence>MQTPALRLLVTLGALVATAALGACNGDDHANSATAASAKAACGGAALANTEMHCPPGFTQPKS</sequence>
<organism evidence="2 3">
    <name type="scientific">Paraburkholderia acidisoli</name>
    <dbReference type="NCBI Taxonomy" id="2571748"/>
    <lineage>
        <taxon>Bacteria</taxon>
        <taxon>Pseudomonadati</taxon>
        <taxon>Pseudomonadota</taxon>
        <taxon>Betaproteobacteria</taxon>
        <taxon>Burkholderiales</taxon>
        <taxon>Burkholderiaceae</taxon>
        <taxon>Paraburkholderia</taxon>
    </lineage>
</organism>
<accession>A0A7Z2GQT9</accession>
<dbReference type="RefSeq" id="WP_158957189.1">
    <property type="nucleotide sequence ID" value="NZ_CP046916.1"/>
</dbReference>
<dbReference type="AlphaFoldDB" id="A0A7Z2GQT9"/>
<feature type="chain" id="PRO_5031571068" description="Lipoprotein" evidence="1">
    <location>
        <begin position="20"/>
        <end position="63"/>
    </location>
</feature>